<evidence type="ECO:0000259" key="4">
    <source>
        <dbReference type="PROSITE" id="PS51077"/>
    </source>
</evidence>
<dbReference type="InterPro" id="IPR014757">
    <property type="entry name" value="Tscrpt_reg_IclR_C"/>
</dbReference>
<organism evidence="6 7">
    <name type="scientific">Siphonobacter aquaeclarae</name>
    <dbReference type="NCBI Taxonomy" id="563176"/>
    <lineage>
        <taxon>Bacteria</taxon>
        <taxon>Pseudomonadati</taxon>
        <taxon>Bacteroidota</taxon>
        <taxon>Cytophagia</taxon>
        <taxon>Cytophagales</taxon>
        <taxon>Cytophagaceae</taxon>
        <taxon>Siphonobacter</taxon>
    </lineage>
</organism>
<evidence type="ECO:0000259" key="5">
    <source>
        <dbReference type="PROSITE" id="PS51078"/>
    </source>
</evidence>
<gene>
    <name evidence="6" type="ORF">SAMN04488090_2815</name>
</gene>
<dbReference type="InterPro" id="IPR050707">
    <property type="entry name" value="HTH_MetabolicPath_Reg"/>
</dbReference>
<dbReference type="AlphaFoldDB" id="A0A1G9RAK7"/>
<dbReference type="PROSITE" id="PS51078">
    <property type="entry name" value="ICLR_ED"/>
    <property type="match status" value="1"/>
</dbReference>
<evidence type="ECO:0000256" key="1">
    <source>
        <dbReference type="ARBA" id="ARBA00023015"/>
    </source>
</evidence>
<proteinExistence type="predicted"/>
<dbReference type="SUPFAM" id="SSF46785">
    <property type="entry name" value="Winged helix' DNA-binding domain"/>
    <property type="match status" value="1"/>
</dbReference>
<keyword evidence="2" id="KW-0238">DNA-binding</keyword>
<evidence type="ECO:0000256" key="3">
    <source>
        <dbReference type="ARBA" id="ARBA00023163"/>
    </source>
</evidence>
<keyword evidence="7" id="KW-1185">Reference proteome</keyword>
<dbReference type="FunFam" id="1.10.10.10:FF:000056">
    <property type="entry name" value="IclR family transcriptional regulator"/>
    <property type="match status" value="1"/>
</dbReference>
<dbReference type="GO" id="GO:0045892">
    <property type="term" value="P:negative regulation of DNA-templated transcription"/>
    <property type="evidence" value="ECO:0007669"/>
    <property type="project" value="TreeGrafter"/>
</dbReference>
<dbReference type="PANTHER" id="PTHR30136:SF24">
    <property type="entry name" value="HTH-TYPE TRANSCRIPTIONAL REPRESSOR ALLR"/>
    <property type="match status" value="1"/>
</dbReference>
<dbReference type="PROSITE" id="PS51077">
    <property type="entry name" value="HTH_ICLR"/>
    <property type="match status" value="1"/>
</dbReference>
<dbReference type="STRING" id="563176.SAMN04488090_2815"/>
<name>A0A1G9RAK7_9BACT</name>
<feature type="domain" description="IclR-ED" evidence="5">
    <location>
        <begin position="65"/>
        <end position="233"/>
    </location>
</feature>
<dbReference type="RefSeq" id="WP_143011094.1">
    <property type="nucleotide sequence ID" value="NZ_FNGS01000005.1"/>
</dbReference>
<dbReference type="Gene3D" id="1.10.10.10">
    <property type="entry name" value="Winged helix-like DNA-binding domain superfamily/Winged helix DNA-binding domain"/>
    <property type="match status" value="1"/>
</dbReference>
<protein>
    <submittedName>
        <fullName evidence="6">Transcriptional regulator, IclR family</fullName>
    </submittedName>
</protein>
<evidence type="ECO:0000313" key="7">
    <source>
        <dbReference type="Proteomes" id="UP000198901"/>
    </source>
</evidence>
<dbReference type="SUPFAM" id="SSF55781">
    <property type="entry name" value="GAF domain-like"/>
    <property type="match status" value="1"/>
</dbReference>
<dbReference type="EMBL" id="FNGS01000005">
    <property type="protein sequence ID" value="SDM20296.1"/>
    <property type="molecule type" value="Genomic_DNA"/>
</dbReference>
<evidence type="ECO:0000256" key="2">
    <source>
        <dbReference type="ARBA" id="ARBA00023125"/>
    </source>
</evidence>
<reference evidence="6 7" key="1">
    <citation type="submission" date="2016-10" db="EMBL/GenBank/DDBJ databases">
        <authorList>
            <person name="de Groot N.N."/>
        </authorList>
    </citation>
    <scope>NUCLEOTIDE SEQUENCE [LARGE SCALE GENOMIC DNA]</scope>
    <source>
        <strain evidence="6 7">DSM 21668</strain>
    </source>
</reference>
<keyword evidence="3" id="KW-0804">Transcription</keyword>
<dbReference type="InterPro" id="IPR036388">
    <property type="entry name" value="WH-like_DNA-bd_sf"/>
</dbReference>
<dbReference type="PANTHER" id="PTHR30136">
    <property type="entry name" value="HELIX-TURN-HELIX TRANSCRIPTIONAL REGULATOR, ICLR FAMILY"/>
    <property type="match status" value="1"/>
</dbReference>
<dbReference type="OrthoDB" id="940174at2"/>
<dbReference type="SMART" id="SM00346">
    <property type="entry name" value="HTH_ICLR"/>
    <property type="match status" value="1"/>
</dbReference>
<dbReference type="Gene3D" id="3.30.450.40">
    <property type="match status" value="1"/>
</dbReference>
<dbReference type="GO" id="GO:0003677">
    <property type="term" value="F:DNA binding"/>
    <property type="evidence" value="ECO:0007669"/>
    <property type="project" value="UniProtKB-KW"/>
</dbReference>
<dbReference type="Proteomes" id="UP000198901">
    <property type="component" value="Unassembled WGS sequence"/>
</dbReference>
<dbReference type="Pfam" id="PF01614">
    <property type="entry name" value="IclR_C"/>
    <property type="match status" value="1"/>
</dbReference>
<dbReference type="InterPro" id="IPR029016">
    <property type="entry name" value="GAF-like_dom_sf"/>
</dbReference>
<keyword evidence="1" id="KW-0805">Transcription regulation</keyword>
<dbReference type="GO" id="GO:0003700">
    <property type="term" value="F:DNA-binding transcription factor activity"/>
    <property type="evidence" value="ECO:0007669"/>
    <property type="project" value="TreeGrafter"/>
</dbReference>
<feature type="domain" description="HTH iclR-type" evidence="4">
    <location>
        <begin position="2"/>
        <end position="64"/>
    </location>
</feature>
<evidence type="ECO:0000313" key="6">
    <source>
        <dbReference type="EMBL" id="SDM20296.1"/>
    </source>
</evidence>
<dbReference type="InterPro" id="IPR036390">
    <property type="entry name" value="WH_DNA-bd_sf"/>
</dbReference>
<dbReference type="Pfam" id="PF09339">
    <property type="entry name" value="HTH_IclR"/>
    <property type="match status" value="1"/>
</dbReference>
<accession>A0A1G9RAK7</accession>
<dbReference type="InterPro" id="IPR005471">
    <property type="entry name" value="Tscrpt_reg_IclR_N"/>
</dbReference>
<sequence length="233" mass="26663">MIQSVQRTFAILEYIAANGNLVRLNDIAQALSLQNTTVHNFLTSLKELGYVEQDELTPRYRLTSKVMQLDYSEVSVPRLRADLRPVLEKLTAELGETSFMAVQLGSYFRHEWKCEPNRSIRISLELGREYEMQHTAIGKVFMAYSPHLAQVIWRNIPQEEAVMQASELAEVVKNGYALDLEEYEKELNCVALPYVRKNRIIAVVGLSGPAFRFDVPHMQEAAERVKKLLSQAF</sequence>